<gene>
    <name evidence="2" type="ORF">GCM10009535_19010</name>
</gene>
<evidence type="ECO:0000313" key="3">
    <source>
        <dbReference type="Proteomes" id="UP001500724"/>
    </source>
</evidence>
<dbReference type="EMBL" id="BAAAGU010000015">
    <property type="protein sequence ID" value="GAA0641910.1"/>
    <property type="molecule type" value="Genomic_DNA"/>
</dbReference>
<comment type="caution">
    <text evidence="2">The sequence shown here is derived from an EMBL/GenBank/DDBJ whole genome shotgun (WGS) entry which is preliminary data.</text>
</comment>
<organism evidence="2 3">
    <name type="scientific">Streptomyces thermocarboxydovorans</name>
    <dbReference type="NCBI Taxonomy" id="59298"/>
    <lineage>
        <taxon>Bacteria</taxon>
        <taxon>Bacillati</taxon>
        <taxon>Actinomycetota</taxon>
        <taxon>Actinomycetes</taxon>
        <taxon>Kitasatosporales</taxon>
        <taxon>Streptomycetaceae</taxon>
        <taxon>Streptomyces</taxon>
    </lineage>
</organism>
<evidence type="ECO:0000256" key="1">
    <source>
        <dbReference type="SAM" id="MobiDB-lite"/>
    </source>
</evidence>
<sequence>MSYRAGTGRGAVGRLMLLLLLALGLMHLLAHTGDAGRSRAPETAAHAHAVQHEPTPGEAAKAVATASDQHDHHGTEGATEFGVCAAVIGCCALLAAGSWRLRGRRAALLLLLRRHKRPAWPGLCRPSGPTRLQGVDIAQLAVLRI</sequence>
<name>A0ABP3SKT7_9ACTN</name>
<accession>A0ABP3SKT7</accession>
<reference evidence="3" key="1">
    <citation type="journal article" date="2019" name="Int. J. Syst. Evol. Microbiol.">
        <title>The Global Catalogue of Microorganisms (GCM) 10K type strain sequencing project: providing services to taxonomists for standard genome sequencing and annotation.</title>
        <authorList>
            <consortium name="The Broad Institute Genomics Platform"/>
            <consortium name="The Broad Institute Genome Sequencing Center for Infectious Disease"/>
            <person name="Wu L."/>
            <person name="Ma J."/>
        </authorList>
    </citation>
    <scope>NUCLEOTIDE SEQUENCE [LARGE SCALE GENOMIC DNA]</scope>
    <source>
        <strain evidence="3">JCM 10367</strain>
    </source>
</reference>
<protein>
    <submittedName>
        <fullName evidence="2">Uncharacterized protein</fullName>
    </submittedName>
</protein>
<keyword evidence="3" id="KW-1185">Reference proteome</keyword>
<feature type="region of interest" description="Disordered" evidence="1">
    <location>
        <begin position="37"/>
        <end position="62"/>
    </location>
</feature>
<evidence type="ECO:0000313" key="2">
    <source>
        <dbReference type="EMBL" id="GAA0641910.1"/>
    </source>
</evidence>
<dbReference type="Proteomes" id="UP001500724">
    <property type="component" value="Unassembled WGS sequence"/>
</dbReference>
<proteinExistence type="predicted"/>